<evidence type="ECO:0000256" key="3">
    <source>
        <dbReference type="ARBA" id="ARBA00009471"/>
    </source>
</evidence>
<feature type="region of interest" description="Disordered" evidence="12">
    <location>
        <begin position="528"/>
        <end position="548"/>
    </location>
</feature>
<feature type="compositionally biased region" description="Acidic residues" evidence="12">
    <location>
        <begin position="535"/>
        <end position="544"/>
    </location>
</feature>
<keyword evidence="8 11" id="KW-0498">Mitosis</keyword>
<evidence type="ECO:0000313" key="14">
    <source>
        <dbReference type="RefSeq" id="XP_020844227.1"/>
    </source>
</evidence>
<dbReference type="Pfam" id="PF05786">
    <property type="entry name" value="Cnd2"/>
    <property type="match status" value="1"/>
</dbReference>
<dbReference type="GO" id="GO:0007076">
    <property type="term" value="P:mitotic chromosome condensation"/>
    <property type="evidence" value="ECO:0007669"/>
    <property type="project" value="InterPro"/>
</dbReference>
<evidence type="ECO:0000256" key="10">
    <source>
        <dbReference type="ARBA" id="ARBA00023306"/>
    </source>
</evidence>
<evidence type="ECO:0000313" key="13">
    <source>
        <dbReference type="Proteomes" id="UP000515140"/>
    </source>
</evidence>
<evidence type="ECO:0000256" key="2">
    <source>
        <dbReference type="ARBA" id="ARBA00004496"/>
    </source>
</evidence>
<evidence type="ECO:0000256" key="7">
    <source>
        <dbReference type="ARBA" id="ARBA00022618"/>
    </source>
</evidence>
<comment type="similarity">
    <text evidence="3 11">Belongs to the CND2 (condensin subunit 2) family.</text>
</comment>
<feature type="compositionally biased region" description="Polar residues" evidence="12">
    <location>
        <begin position="73"/>
        <end position="85"/>
    </location>
</feature>
<keyword evidence="10 11" id="KW-0131">Cell cycle</keyword>
<evidence type="ECO:0000256" key="1">
    <source>
        <dbReference type="ARBA" id="ARBA00004286"/>
    </source>
</evidence>
<keyword evidence="6" id="KW-0963">Cytoplasm</keyword>
<name>A0A6P5KHY7_PHACI</name>
<dbReference type="RefSeq" id="XP_020844227.1">
    <property type="nucleotide sequence ID" value="XM_020988568.1"/>
</dbReference>
<comment type="subcellular location">
    <subcellularLocation>
        <location evidence="1">Chromosome</location>
    </subcellularLocation>
    <subcellularLocation>
        <location evidence="2">Cytoplasm</location>
    </subcellularLocation>
</comment>
<dbReference type="AlphaFoldDB" id="A0A6P5KHY7"/>
<dbReference type="GO" id="GO:0051301">
    <property type="term" value="P:cell division"/>
    <property type="evidence" value="ECO:0007669"/>
    <property type="project" value="UniProtKB-KW"/>
</dbReference>
<evidence type="ECO:0000256" key="12">
    <source>
        <dbReference type="SAM" id="MobiDB-lite"/>
    </source>
</evidence>
<comment type="function">
    <text evidence="11">Regulatory subunit of the condensin complex, a complex required for conversion of interphase chromatin into mitotic-like condense chromosomes.</text>
</comment>
<gene>
    <name evidence="14" type="primary">NCAPH</name>
</gene>
<organism evidence="13 14">
    <name type="scientific">Phascolarctos cinereus</name>
    <name type="common">Koala</name>
    <dbReference type="NCBI Taxonomy" id="38626"/>
    <lineage>
        <taxon>Eukaryota</taxon>
        <taxon>Metazoa</taxon>
        <taxon>Chordata</taxon>
        <taxon>Craniata</taxon>
        <taxon>Vertebrata</taxon>
        <taxon>Euteleostomi</taxon>
        <taxon>Mammalia</taxon>
        <taxon>Metatheria</taxon>
        <taxon>Diprotodontia</taxon>
        <taxon>Phascolarctidae</taxon>
        <taxon>Phascolarctos</taxon>
    </lineage>
</organism>
<dbReference type="GeneID" id="110209817"/>
<protein>
    <recommendedName>
        <fullName evidence="4 11">Condensin complex subunit 2</fullName>
    </recommendedName>
</protein>
<evidence type="ECO:0000256" key="9">
    <source>
        <dbReference type="ARBA" id="ARBA00023067"/>
    </source>
</evidence>
<feature type="region of interest" description="Disordered" evidence="12">
    <location>
        <begin position="1"/>
        <end position="92"/>
    </location>
</feature>
<keyword evidence="13" id="KW-1185">Reference proteome</keyword>
<keyword evidence="7 11" id="KW-0132">Cell division</keyword>
<dbReference type="InterPro" id="IPR022816">
    <property type="entry name" value="Condensin_barren_su2"/>
</dbReference>
<dbReference type="GO" id="GO:0005737">
    <property type="term" value="C:cytoplasm"/>
    <property type="evidence" value="ECO:0007669"/>
    <property type="project" value="UniProtKB-SubCell"/>
</dbReference>
<evidence type="ECO:0000256" key="11">
    <source>
        <dbReference type="PIRNR" id="PIRNR017126"/>
    </source>
</evidence>
<evidence type="ECO:0000256" key="6">
    <source>
        <dbReference type="ARBA" id="ARBA00022490"/>
    </source>
</evidence>
<keyword evidence="5" id="KW-0158">Chromosome</keyword>
<sequence length="697" mass="77617">MIAVTMSSAGLETAGHPSSISSPESVFLTPTSSKHPPLNISGTPVLEDFPQNDDERERRQRRRSRVVDLQLSNTDSPHSVASPSTKKPDTPSLLVPKFTNTQIADHYSTCIKLSTENKITTKNAFGLHLIDFMTEILQEKDSQQTNFKVAAGTLDASTKIYAVRVDAVHADVYRVLGGLGKSAPSAEGAGSQEADESTAAPGTIKKVQKPKKKHQGKTIEQNLNNINVSEADRKYEIDPMFQKTAASFDECSTAGVFLSSLRCSDYRSELLFHSDVRPLSTAEPLKFPALGSVEVTDLKTALLQCVEERQICPSLAEFQFSKWDSDALTESLSVLVDKFKKSDQVFDINSEIEDSDSEECAGVPLEDDFDADIHDQTAGGDPEFRSRRKSSEFQNARQEVISLGDGDIGTMCLHLSMKPGEYSYFSPRTMSMWAGPDHWCFKPRRKQDPTSQQEKKKKTTKKVFEINFEEEIDFNAHFKKTRAATTLAKSTLDNQSRKSTTLPSDFHYEIENIIQLNLKPGNKLRKMASQSASSEQDDEIEEYDYNNPNDISEFCPAVPDNENDADENGLDNLINGELKLVAEPQKVNKIEIHYAKTAKKMDMKRLKQSMWNLLTDGQEKEAVAESETEPKGNLDTVPDEKIFSDLTKDLLKKLPPLMAQNLSVPLAFACLLHLANEKNLTLKVVEDLSDVLVMQGN</sequence>
<reference evidence="14" key="1">
    <citation type="submission" date="2025-08" db="UniProtKB">
        <authorList>
            <consortium name="RefSeq"/>
        </authorList>
    </citation>
    <scope>IDENTIFICATION</scope>
    <source>
        <tissue evidence="14">Spleen</tissue>
    </source>
</reference>
<feature type="compositionally biased region" description="Basic residues" evidence="12">
    <location>
        <begin position="206"/>
        <end position="216"/>
    </location>
</feature>
<proteinExistence type="inferred from homology"/>
<accession>A0A6P5KHY7</accession>
<evidence type="ECO:0000256" key="8">
    <source>
        <dbReference type="ARBA" id="ARBA00022776"/>
    </source>
</evidence>
<dbReference type="CTD" id="23397"/>
<dbReference type="GO" id="GO:0003682">
    <property type="term" value="F:chromatin binding"/>
    <property type="evidence" value="ECO:0007669"/>
    <property type="project" value="TreeGrafter"/>
</dbReference>
<evidence type="ECO:0000256" key="5">
    <source>
        <dbReference type="ARBA" id="ARBA00022454"/>
    </source>
</evidence>
<feature type="compositionally biased region" description="Basic and acidic residues" evidence="12">
    <location>
        <begin position="382"/>
        <end position="391"/>
    </location>
</feature>
<dbReference type="PIRSF" id="PIRSF017126">
    <property type="entry name" value="Condensin_H"/>
    <property type="match status" value="1"/>
</dbReference>
<dbReference type="PANTHER" id="PTHR13108">
    <property type="entry name" value="CONDENSIN COMPLEX SUBUNIT 2"/>
    <property type="match status" value="1"/>
</dbReference>
<evidence type="ECO:0000256" key="4">
    <source>
        <dbReference type="ARBA" id="ARBA00016065"/>
    </source>
</evidence>
<dbReference type="PANTHER" id="PTHR13108:SF9">
    <property type="entry name" value="CONDENSIN COMPLEX SUBUNIT 2"/>
    <property type="match status" value="1"/>
</dbReference>
<feature type="compositionally biased region" description="Polar residues" evidence="12">
    <location>
        <begin position="1"/>
        <end position="34"/>
    </location>
</feature>
<feature type="region of interest" description="Disordered" evidence="12">
    <location>
        <begin position="184"/>
        <end position="217"/>
    </location>
</feature>
<feature type="region of interest" description="Disordered" evidence="12">
    <location>
        <begin position="371"/>
        <end position="392"/>
    </location>
</feature>
<keyword evidence="9 11" id="KW-0226">DNA condensation</keyword>
<dbReference type="Proteomes" id="UP000515140">
    <property type="component" value="Unplaced"/>
</dbReference>
<dbReference type="GO" id="GO:0000796">
    <property type="term" value="C:condensin complex"/>
    <property type="evidence" value="ECO:0007669"/>
    <property type="project" value="InterPro"/>
</dbReference>